<sequence length="392" mass="43981">MSSRRRSSSAAPLEDENLLPEILLRLPPQPSSLPRASLVCKRWRSVASDPGFLRRFRIHHRRSPPLLGCFVQDDEHHAISFLPTSEPPNRVPPGRFSLQFKPGSRFTLLDCRHGLVLVLMSHEMRHQFVVWDPVTGDKRRLSYPPRFDPRTTLVNGAVLRAAGDAQHFQVVFLAARNYGIASAVACVYSSETGVWGNLVSVPISSESERGSAFDQILSVIAVSRQPAVLVGDSIYWILTCSSGILEFNFEMQSLAVIPMPNVNRDHFIKFIRADSGGLGFLDMSSFTVQLWERTTDCNGVAPWRLRRTIELAKLLPLNPKKDNIMIEAFAEENNMVFLSTLNNIYVLHLQSLELKKIPKTDSGSRYHPYESVYNADVGGEHGRAELFAQCIG</sequence>
<evidence type="ECO:0000259" key="2">
    <source>
        <dbReference type="Pfam" id="PF23635"/>
    </source>
</evidence>
<protein>
    <recommendedName>
        <fullName evidence="5">F-box domain-containing protein</fullName>
    </recommendedName>
</protein>
<proteinExistence type="predicted"/>
<accession>A0A8I6XXV3</accession>
<dbReference type="Gene3D" id="1.20.1280.50">
    <property type="match status" value="1"/>
</dbReference>
<feature type="domain" description="F-box" evidence="1">
    <location>
        <begin position="18"/>
        <end position="56"/>
    </location>
</feature>
<reference evidence="4" key="1">
    <citation type="journal article" date="2012" name="Nature">
        <title>A physical, genetic and functional sequence assembly of the barley genome.</title>
        <authorList>
            <consortium name="The International Barley Genome Sequencing Consortium"/>
            <person name="Mayer K.F."/>
            <person name="Waugh R."/>
            <person name="Brown J.W."/>
            <person name="Schulman A."/>
            <person name="Langridge P."/>
            <person name="Platzer M."/>
            <person name="Fincher G.B."/>
            <person name="Muehlbauer G.J."/>
            <person name="Sato K."/>
            <person name="Close T.J."/>
            <person name="Wise R.P."/>
            <person name="Stein N."/>
        </authorList>
    </citation>
    <scope>NUCLEOTIDE SEQUENCE [LARGE SCALE GENOMIC DNA]</scope>
    <source>
        <strain evidence="4">cv. Morex</strain>
    </source>
</reference>
<dbReference type="Pfam" id="PF23635">
    <property type="entry name" value="Beta-prop_AT5G49610-like"/>
    <property type="match status" value="1"/>
</dbReference>
<organism evidence="3 4">
    <name type="scientific">Hordeum vulgare subsp. vulgare</name>
    <name type="common">Domesticated barley</name>
    <dbReference type="NCBI Taxonomy" id="112509"/>
    <lineage>
        <taxon>Eukaryota</taxon>
        <taxon>Viridiplantae</taxon>
        <taxon>Streptophyta</taxon>
        <taxon>Embryophyta</taxon>
        <taxon>Tracheophyta</taxon>
        <taxon>Spermatophyta</taxon>
        <taxon>Magnoliopsida</taxon>
        <taxon>Liliopsida</taxon>
        <taxon>Poales</taxon>
        <taxon>Poaceae</taxon>
        <taxon>BOP clade</taxon>
        <taxon>Pooideae</taxon>
        <taxon>Triticodae</taxon>
        <taxon>Triticeae</taxon>
        <taxon>Hordeinae</taxon>
        <taxon>Hordeum</taxon>
    </lineage>
</organism>
<dbReference type="PANTHER" id="PTHR32133">
    <property type="entry name" value="OS07G0120400 PROTEIN"/>
    <property type="match status" value="1"/>
</dbReference>
<dbReference type="Proteomes" id="UP000011116">
    <property type="component" value="Chromosome 6H"/>
</dbReference>
<name>A0A8I6XXV3_HORVV</name>
<dbReference type="EnsemblPlants" id="HORVU.MOREX.r3.6HG0550450.1">
    <property type="protein sequence ID" value="HORVU.MOREX.r3.6HG0550450.1"/>
    <property type="gene ID" value="HORVU.MOREX.r3.6HG0550450"/>
</dbReference>
<feature type="domain" description="F-box protein AT5G49610-like beta-propeller" evidence="2">
    <location>
        <begin position="108"/>
        <end position="362"/>
    </location>
</feature>
<reference evidence="3" key="2">
    <citation type="submission" date="2020-10" db="EMBL/GenBank/DDBJ databases">
        <authorList>
            <person name="Scholz U."/>
            <person name="Mascher M."/>
            <person name="Fiebig A."/>
        </authorList>
    </citation>
    <scope>NUCLEOTIDE SEQUENCE [LARGE SCALE GENOMIC DNA]</scope>
    <source>
        <strain evidence="3">cv. Morex</strain>
    </source>
</reference>
<dbReference type="Gramene" id="HORVU.MOREX.r3.6HG0550450.1">
    <property type="protein sequence ID" value="HORVU.MOREX.r3.6HG0550450.1"/>
    <property type="gene ID" value="HORVU.MOREX.r3.6HG0550450"/>
</dbReference>
<dbReference type="AlphaFoldDB" id="A0A8I6XXV3"/>
<evidence type="ECO:0000259" key="1">
    <source>
        <dbReference type="Pfam" id="PF12937"/>
    </source>
</evidence>
<dbReference type="InterPro" id="IPR056594">
    <property type="entry name" value="AT5G49610-like_b-prop"/>
</dbReference>
<dbReference type="PANTHER" id="PTHR32133:SF405">
    <property type="entry name" value="F-BOX DOMAIN-CONTAINING PROTEIN"/>
    <property type="match status" value="1"/>
</dbReference>
<dbReference type="InterPro" id="IPR036047">
    <property type="entry name" value="F-box-like_dom_sf"/>
</dbReference>
<reference evidence="3" key="3">
    <citation type="submission" date="2022-01" db="UniProtKB">
        <authorList>
            <consortium name="EnsemblPlants"/>
        </authorList>
    </citation>
    <scope>IDENTIFICATION</scope>
    <source>
        <strain evidence="3">subsp. vulgare</strain>
    </source>
</reference>
<dbReference type="InterPro" id="IPR001810">
    <property type="entry name" value="F-box_dom"/>
</dbReference>
<evidence type="ECO:0000313" key="3">
    <source>
        <dbReference type="EnsemblPlants" id="HORVU.MOREX.r3.6HG0550450.1"/>
    </source>
</evidence>
<keyword evidence="4" id="KW-1185">Reference proteome</keyword>
<evidence type="ECO:0000313" key="4">
    <source>
        <dbReference type="Proteomes" id="UP000011116"/>
    </source>
</evidence>
<dbReference type="Pfam" id="PF12937">
    <property type="entry name" value="F-box-like"/>
    <property type="match status" value="1"/>
</dbReference>
<dbReference type="SUPFAM" id="SSF81383">
    <property type="entry name" value="F-box domain"/>
    <property type="match status" value="1"/>
</dbReference>
<evidence type="ECO:0008006" key="5">
    <source>
        <dbReference type="Google" id="ProtNLM"/>
    </source>
</evidence>